<evidence type="ECO:0000313" key="2">
    <source>
        <dbReference type="Proteomes" id="UP001358586"/>
    </source>
</evidence>
<dbReference type="EMBL" id="JARKNE010000013">
    <property type="protein sequence ID" value="KAK5771192.1"/>
    <property type="molecule type" value="Genomic_DNA"/>
</dbReference>
<organism evidence="1 2">
    <name type="scientific">Gossypium arboreum</name>
    <name type="common">Tree cotton</name>
    <name type="synonym">Gossypium nanking</name>
    <dbReference type="NCBI Taxonomy" id="29729"/>
    <lineage>
        <taxon>Eukaryota</taxon>
        <taxon>Viridiplantae</taxon>
        <taxon>Streptophyta</taxon>
        <taxon>Embryophyta</taxon>
        <taxon>Tracheophyta</taxon>
        <taxon>Spermatophyta</taxon>
        <taxon>Magnoliopsida</taxon>
        <taxon>eudicotyledons</taxon>
        <taxon>Gunneridae</taxon>
        <taxon>Pentapetalae</taxon>
        <taxon>rosids</taxon>
        <taxon>malvids</taxon>
        <taxon>Malvales</taxon>
        <taxon>Malvaceae</taxon>
        <taxon>Malvoideae</taxon>
        <taxon>Gossypium</taxon>
    </lineage>
</organism>
<keyword evidence="2" id="KW-1185">Reference proteome</keyword>
<name>A0ABR0MD30_GOSAR</name>
<reference evidence="1 2" key="1">
    <citation type="submission" date="2023-03" db="EMBL/GenBank/DDBJ databases">
        <title>WGS of Gossypium arboreum.</title>
        <authorList>
            <person name="Yu D."/>
        </authorList>
    </citation>
    <scope>NUCLEOTIDE SEQUENCE [LARGE SCALE GENOMIC DNA]</scope>
    <source>
        <tissue evidence="1">Leaf</tissue>
    </source>
</reference>
<dbReference type="Proteomes" id="UP001358586">
    <property type="component" value="Chromosome 13"/>
</dbReference>
<sequence>MEVSVPLGGCLLDPSKHSVVSFKEQNILISSLVVYKEKLAVISKGDGSNKSKATDKKNRGGKIKVKLNKNNTIYDRAPRFKLSSNIRVPILDSVHNMELISSQIKEEGLLEVEFAVEECMKAKGNFQ</sequence>
<comment type="caution">
    <text evidence="1">The sequence shown here is derived from an EMBL/GenBank/DDBJ whole genome shotgun (WGS) entry which is preliminary data.</text>
</comment>
<evidence type="ECO:0000313" key="1">
    <source>
        <dbReference type="EMBL" id="KAK5771192.1"/>
    </source>
</evidence>
<proteinExistence type="predicted"/>
<gene>
    <name evidence="1" type="ORF">PVK06_047376</name>
</gene>
<protein>
    <submittedName>
        <fullName evidence="1">Uncharacterized protein</fullName>
    </submittedName>
</protein>
<accession>A0ABR0MD30</accession>